<proteinExistence type="predicted"/>
<feature type="region of interest" description="Disordered" evidence="1">
    <location>
        <begin position="1"/>
        <end position="98"/>
    </location>
</feature>
<dbReference type="EMBL" id="QGKU01000025">
    <property type="protein sequence ID" value="PWR03588.1"/>
    <property type="molecule type" value="Genomic_DNA"/>
</dbReference>
<organism evidence="2 3">
    <name type="scientific">Meridianimarinicoccus roseus</name>
    <dbReference type="NCBI Taxonomy" id="2072018"/>
    <lineage>
        <taxon>Bacteria</taxon>
        <taxon>Pseudomonadati</taxon>
        <taxon>Pseudomonadota</taxon>
        <taxon>Alphaproteobacteria</taxon>
        <taxon>Rhodobacterales</taxon>
        <taxon>Paracoccaceae</taxon>
        <taxon>Meridianimarinicoccus</taxon>
    </lineage>
</organism>
<feature type="compositionally biased region" description="Basic and acidic residues" evidence="1">
    <location>
        <begin position="49"/>
        <end position="60"/>
    </location>
</feature>
<dbReference type="AlphaFoldDB" id="A0A2V2LDI1"/>
<reference evidence="2 3" key="1">
    <citation type="submission" date="2018-05" db="EMBL/GenBank/DDBJ databases">
        <title>Rhodobacteraceae gen. nov., sp. nov. isolated from sea water.</title>
        <authorList>
            <person name="Ren Y."/>
        </authorList>
    </citation>
    <scope>NUCLEOTIDE SEQUENCE [LARGE SCALE GENOMIC DNA]</scope>
    <source>
        <strain evidence="2 3">TG-679</strain>
    </source>
</reference>
<accession>A0A2V2LDI1</accession>
<feature type="compositionally biased region" description="Pro residues" evidence="1">
    <location>
        <begin position="1"/>
        <end position="10"/>
    </location>
</feature>
<evidence type="ECO:0000313" key="2">
    <source>
        <dbReference type="EMBL" id="PWR03588.1"/>
    </source>
</evidence>
<evidence type="ECO:0008006" key="4">
    <source>
        <dbReference type="Google" id="ProtNLM"/>
    </source>
</evidence>
<name>A0A2V2LDI1_9RHOB</name>
<evidence type="ECO:0000256" key="1">
    <source>
        <dbReference type="SAM" id="MobiDB-lite"/>
    </source>
</evidence>
<gene>
    <name evidence="2" type="ORF">DKT77_05445</name>
</gene>
<protein>
    <recommendedName>
        <fullName evidence="4">HTH DNA binding domain-containing protein</fullName>
    </recommendedName>
</protein>
<evidence type="ECO:0000313" key="3">
    <source>
        <dbReference type="Proteomes" id="UP000245680"/>
    </source>
</evidence>
<feature type="compositionally biased region" description="Acidic residues" evidence="1">
    <location>
        <begin position="75"/>
        <end position="84"/>
    </location>
</feature>
<keyword evidence="3" id="KW-1185">Reference proteome</keyword>
<sequence length="427" mass="45103">MMRRPPFPPRRPPRSGFPGGTDAEFGAREGVGDAAESDFGAAIDTGAGRSDDAPRDRSPSLDDAGGTDWRGPYDPDPDAAEDDLWFMPAPPDDDAAPGDMPWLAGPARGTGAELPQADDWARAEAGCAAALARTALAVGALDDRLRCGPAGLRRRLICAEVADLGWHLGDRVTVDRLALYLVLRLAALGEDAQSLARAAWAQRRLDHAGLPDLSDPAALSAFLGREAVAGLPGAELITRPMGTEFDALVHDWAREVETLSGRHPFVVAAAAWQGWRARGLSGDLAEVEGGVLAAKIAAQALRTGGMGFVPLSLGGGDALRASGDASARLGAWLRGIEQAALRGLMECDRLAAWLVLAEQRIAPLSGRTPSRLVAALLDWPLASAPMLEAQTGASRAAVQRNMLRFEDLGLVREVTGQARFRFWRAAV</sequence>
<dbReference type="Proteomes" id="UP000245680">
    <property type="component" value="Unassembled WGS sequence"/>
</dbReference>
<comment type="caution">
    <text evidence="2">The sequence shown here is derived from an EMBL/GenBank/DDBJ whole genome shotgun (WGS) entry which is preliminary data.</text>
</comment>